<feature type="chain" id="PRO_5031182704" description="Deoxyribonuclease NucA/NucB domain-containing protein" evidence="1">
    <location>
        <begin position="34"/>
        <end position="378"/>
    </location>
</feature>
<dbReference type="Pfam" id="PF14040">
    <property type="entry name" value="DNase_NucA_NucB"/>
    <property type="match status" value="1"/>
</dbReference>
<keyword evidence="4" id="KW-1185">Reference proteome</keyword>
<keyword evidence="1" id="KW-0732">Signal</keyword>
<proteinExistence type="predicted"/>
<organism evidence="3 4">
    <name type="scientific">Streptomyces morookaense</name>
    <name type="common">Streptoverticillium morookaense</name>
    <dbReference type="NCBI Taxonomy" id="1970"/>
    <lineage>
        <taxon>Bacteria</taxon>
        <taxon>Bacillati</taxon>
        <taxon>Actinomycetota</taxon>
        <taxon>Actinomycetes</taxon>
        <taxon>Kitasatosporales</taxon>
        <taxon>Streptomycetaceae</taxon>
        <taxon>Streptomyces</taxon>
    </lineage>
</organism>
<dbReference type="RefSeq" id="WP_171081419.1">
    <property type="nucleotide sequence ID" value="NZ_BNBU01000006.1"/>
</dbReference>
<evidence type="ECO:0000259" key="2">
    <source>
        <dbReference type="Pfam" id="PF14040"/>
    </source>
</evidence>
<gene>
    <name evidence="3" type="ORF">HG542_14560</name>
</gene>
<dbReference type="InterPro" id="IPR029476">
    <property type="entry name" value="DNase_NucA_NucB"/>
</dbReference>
<evidence type="ECO:0000256" key="1">
    <source>
        <dbReference type="SAM" id="SignalP"/>
    </source>
</evidence>
<dbReference type="EMBL" id="JABBXF010000030">
    <property type="protein sequence ID" value="NVK78884.1"/>
    <property type="molecule type" value="Genomic_DNA"/>
</dbReference>
<feature type="signal peptide" evidence="1">
    <location>
        <begin position="1"/>
        <end position="33"/>
    </location>
</feature>
<evidence type="ECO:0000313" key="4">
    <source>
        <dbReference type="Proteomes" id="UP000587462"/>
    </source>
</evidence>
<comment type="caution">
    <text evidence="3">The sequence shown here is derived from an EMBL/GenBank/DDBJ whole genome shotgun (WGS) entry which is preliminary data.</text>
</comment>
<dbReference type="AlphaFoldDB" id="A0A7Y7E7Y6"/>
<reference evidence="3 4" key="1">
    <citation type="submission" date="2020-04" db="EMBL/GenBank/DDBJ databases">
        <title>Draft Genome Sequence of Streptomyces morookaense DSM 40503, an 8-azaguanine-producing strain.</title>
        <authorList>
            <person name="Qi J."/>
            <person name="Gao J.-M."/>
        </authorList>
    </citation>
    <scope>NUCLEOTIDE SEQUENCE [LARGE SCALE GENOMIC DNA]</scope>
    <source>
        <strain evidence="3 4">DSM 40503</strain>
    </source>
</reference>
<protein>
    <recommendedName>
        <fullName evidence="2">Deoxyribonuclease NucA/NucB domain-containing protein</fullName>
    </recommendedName>
</protein>
<accession>A0A7Y7E7Y6</accession>
<feature type="domain" description="Deoxyribonuclease NucA/NucB" evidence="2">
    <location>
        <begin position="277"/>
        <end position="351"/>
    </location>
</feature>
<evidence type="ECO:0000313" key="3">
    <source>
        <dbReference type="EMBL" id="NVK78884.1"/>
    </source>
</evidence>
<dbReference type="Proteomes" id="UP000587462">
    <property type="component" value="Unassembled WGS sequence"/>
</dbReference>
<name>A0A7Y7E7Y6_STRMO</name>
<sequence length="378" mass="41186">MDKRATTARLRRLVAVVGTALLIPLGVSSTASAAPADSGDGHRAITLGAPETLRTVTKTDATAAGDLDCRPGESVLTRTQSCSYWRIPVEYTVNKVPEGTANLWAKSTATLDPRNRYTWHQTVTLRLTDPTTWAGFATNGSVGFDCGHCQVPASGERYLFPGLTVTYQFTVTSPGRALVSDSIRPYATLSAPRHDKGSAVIGSTFRPRCDSTPRITPQTTGGCVYPDVPALYKIDVTNARVAAVGWHVLWAQRNLKHPWGVVNSRYPLHRTFDQTLQGRNRDVACGTGVPRPPNRPDLTCDEYPFAQTYEGASRNPDYSCHFLNERANSREGSVRKADLNGQRVLENDAFYVQVVNVPKAKRDLGEPSPYGPVGCGHD</sequence>